<evidence type="ECO:0000313" key="5">
    <source>
        <dbReference type="Proteomes" id="UP000186601"/>
    </source>
</evidence>
<organism evidence="4 5">
    <name type="scientific">Hermanssonia centrifuga</name>
    <dbReference type="NCBI Taxonomy" id="98765"/>
    <lineage>
        <taxon>Eukaryota</taxon>
        <taxon>Fungi</taxon>
        <taxon>Dikarya</taxon>
        <taxon>Basidiomycota</taxon>
        <taxon>Agaricomycotina</taxon>
        <taxon>Agaricomycetes</taxon>
        <taxon>Polyporales</taxon>
        <taxon>Meruliaceae</taxon>
        <taxon>Hermanssonia</taxon>
    </lineage>
</organism>
<dbReference type="EMBL" id="MLYV02000602">
    <property type="protein sequence ID" value="PSR81958.1"/>
    <property type="molecule type" value="Genomic_DNA"/>
</dbReference>
<keyword evidence="5" id="KW-1185">Reference proteome</keyword>
<evidence type="ECO:0000313" key="4">
    <source>
        <dbReference type="EMBL" id="PSR81958.1"/>
    </source>
</evidence>
<reference evidence="4 5" key="1">
    <citation type="submission" date="2018-02" db="EMBL/GenBank/DDBJ databases">
        <title>Genome sequence of the basidiomycete white-rot fungus Phlebia centrifuga.</title>
        <authorList>
            <person name="Granchi Z."/>
            <person name="Peng M."/>
            <person name="de Vries R.P."/>
            <person name="Hilden K."/>
            <person name="Makela M.R."/>
            <person name="Grigoriev I."/>
            <person name="Riley R."/>
        </authorList>
    </citation>
    <scope>NUCLEOTIDE SEQUENCE [LARGE SCALE GENOMIC DNA]</scope>
    <source>
        <strain evidence="4 5">FBCC195</strain>
    </source>
</reference>
<feature type="domain" description="Gal80p-like C-terminal" evidence="3">
    <location>
        <begin position="143"/>
        <end position="249"/>
    </location>
</feature>
<evidence type="ECO:0000259" key="3">
    <source>
        <dbReference type="Pfam" id="PF22685"/>
    </source>
</evidence>
<dbReference type="GO" id="GO:0016491">
    <property type="term" value="F:oxidoreductase activity"/>
    <property type="evidence" value="ECO:0007669"/>
    <property type="project" value="UniProtKB-KW"/>
</dbReference>
<dbReference type="SUPFAM" id="SSF51735">
    <property type="entry name" value="NAD(P)-binding Rossmann-fold domains"/>
    <property type="match status" value="1"/>
</dbReference>
<dbReference type="PANTHER" id="PTHR43818">
    <property type="entry name" value="BCDNA.GH03377"/>
    <property type="match status" value="1"/>
</dbReference>
<dbReference type="InterPro" id="IPR036291">
    <property type="entry name" value="NAD(P)-bd_dom_sf"/>
</dbReference>
<evidence type="ECO:0000256" key="1">
    <source>
        <dbReference type="ARBA" id="ARBA00023002"/>
    </source>
</evidence>
<dbReference type="OrthoDB" id="64915at2759"/>
<protein>
    <submittedName>
        <fullName evidence="4">Uncharacterized protein</fullName>
    </submittedName>
</protein>
<dbReference type="AlphaFoldDB" id="A0A2R6P047"/>
<dbReference type="PANTHER" id="PTHR43818:SF11">
    <property type="entry name" value="BCDNA.GH03377"/>
    <property type="match status" value="1"/>
</dbReference>
<dbReference type="InterPro" id="IPR000683">
    <property type="entry name" value="Gfo/Idh/MocA-like_OxRdtase_N"/>
</dbReference>
<dbReference type="Proteomes" id="UP000186601">
    <property type="component" value="Unassembled WGS sequence"/>
</dbReference>
<dbReference type="SUPFAM" id="SSF55347">
    <property type="entry name" value="Glyceraldehyde-3-phosphate dehydrogenase-like, C-terminal domain"/>
    <property type="match status" value="1"/>
</dbReference>
<dbReference type="Pfam" id="PF01408">
    <property type="entry name" value="GFO_IDH_MocA"/>
    <property type="match status" value="1"/>
</dbReference>
<dbReference type="Gene3D" id="3.30.360.10">
    <property type="entry name" value="Dihydrodipicolinate Reductase, domain 2"/>
    <property type="match status" value="1"/>
</dbReference>
<keyword evidence="1" id="KW-0560">Oxidoreductase</keyword>
<evidence type="ECO:0000259" key="2">
    <source>
        <dbReference type="Pfam" id="PF01408"/>
    </source>
</evidence>
<accession>A0A2R6P047</accession>
<dbReference type="Gene3D" id="3.40.50.720">
    <property type="entry name" value="NAD(P)-binding Rossmann-like Domain"/>
    <property type="match status" value="1"/>
</dbReference>
<sequence>MVPIRLGVVGLSSRGWASQALIPPLFDSPLSAKYTITALCTSSEASATDAVAEYSKLTGHTMKGYHGESGLSDIAADPNVDMVVVSVKIPDHYNAVMPAIEAGKDVFVEWTPGNGLDQTLKIAEAAKRKGVRCLVGSQGHHRATMLTIPVGHLIVVLGHVLGDFSEVSASGAVRIPTASFVDLDGKPTGEIIPKTAHDQVALSGILKGEHDGVFANIHCRAGMECTGDKVGGRHLFQWTIDGELGSIEVRNRVEDGPLGCFIATEKRVFLNGEEVSVEREEIDKLGNTGKAWLEFAKGNDGKYTTLDEAVKVHRVLDAALTSIQDGRRVYLQ</sequence>
<dbReference type="STRING" id="98765.A0A2R6P047"/>
<dbReference type="InterPro" id="IPR055080">
    <property type="entry name" value="Gal80p-like_C"/>
</dbReference>
<dbReference type="InterPro" id="IPR050463">
    <property type="entry name" value="Gfo/Idh/MocA_oxidrdct_glycsds"/>
</dbReference>
<comment type="caution">
    <text evidence="4">The sequence shown here is derived from an EMBL/GenBank/DDBJ whole genome shotgun (WGS) entry which is preliminary data.</text>
</comment>
<dbReference type="GO" id="GO:0000166">
    <property type="term" value="F:nucleotide binding"/>
    <property type="evidence" value="ECO:0007669"/>
    <property type="project" value="InterPro"/>
</dbReference>
<feature type="domain" description="Gfo/Idh/MocA-like oxidoreductase N-terminal" evidence="2">
    <location>
        <begin position="4"/>
        <end position="136"/>
    </location>
</feature>
<name>A0A2R6P047_9APHY</name>
<proteinExistence type="predicted"/>
<gene>
    <name evidence="4" type="ORF">PHLCEN_2v6198</name>
</gene>
<dbReference type="Pfam" id="PF22685">
    <property type="entry name" value="Gal80p_C-like"/>
    <property type="match status" value="1"/>
</dbReference>